<dbReference type="Proteomes" id="UP001642487">
    <property type="component" value="Chromosome 7"/>
</dbReference>
<evidence type="ECO:0000256" key="3">
    <source>
        <dbReference type="ARBA" id="ARBA00022741"/>
    </source>
</evidence>
<dbReference type="PANTHER" id="PTHR46008:SF2">
    <property type="entry name" value="LEAF RUST 10 DISEASE-RESISTANCE LOCUS RECEPTOR-LIKE PROTEIN KINASE-LIKE 1.4"/>
    <property type="match status" value="1"/>
</dbReference>
<feature type="domain" description="Protein kinase" evidence="9">
    <location>
        <begin position="371"/>
        <end position="646"/>
    </location>
</feature>
<dbReference type="PROSITE" id="PS00108">
    <property type="entry name" value="PROTEIN_KINASE_ST"/>
    <property type="match status" value="1"/>
</dbReference>
<keyword evidence="3 6" id="KW-0547">Nucleotide-binding</keyword>
<dbReference type="CDD" id="cd14066">
    <property type="entry name" value="STKc_IRAK"/>
    <property type="match status" value="1"/>
</dbReference>
<keyword evidence="11" id="KW-1185">Reference proteome</keyword>
<dbReference type="Gene3D" id="3.30.200.20">
    <property type="entry name" value="Phosphorylase Kinase, domain 1"/>
    <property type="match status" value="1"/>
</dbReference>
<dbReference type="InterPro" id="IPR000719">
    <property type="entry name" value="Prot_kinase_dom"/>
</dbReference>
<name>A0ABP0Z024_9ROSI</name>
<dbReference type="SUPFAM" id="SSF56112">
    <property type="entry name" value="Protein kinase-like (PK-like)"/>
    <property type="match status" value="1"/>
</dbReference>
<feature type="transmembrane region" description="Helical" evidence="7">
    <location>
        <begin position="268"/>
        <end position="292"/>
    </location>
</feature>
<keyword evidence="8" id="KW-0732">Signal</keyword>
<evidence type="ECO:0000256" key="1">
    <source>
        <dbReference type="ARBA" id="ARBA00022527"/>
    </source>
</evidence>
<sequence>MEINPRSFLFPHFRLYLRFLLLIILLISPASSAYGDWFLNCKDSLQCDSIPTKEFPLWRNSGPEVCGGNYESMKLECDGGRATIEIVGANYELLGFSINDQILVLAEIGFSDRFCSPGKNISSSSIYAMIPVSYYCGHPQTPDKPTCSGTEFRYMPFEKTNGKFPDEYCWLSAVVPISQWLLKEVGDDWQKVALHIIAEFKSGRTVDGQVCSKCNDPGAFYVYDFQLNQTRCCCQSSNCFSSPVTESPKTALPSDESRKSNKKKATSLIVGVSIGGACLVATIIGCCIFFCFRKKKKQYPIGSVSKEAGPSPPVSDPISNKDLPPAPLLNSFQSQSIPSYPSSKSDLETPTTNHDIQVFNYAELEKATDNFNRSRELGDGGFGTVYYGKLVDGREVAVKRLYEHNCKRVEQFMNEVDILAHLQHKNLVKLYGYTSRLSQGLLLVYEYIPNGTVADHLHGSRVKLGLLSWSIRLRIAIETANALMYLHRSDIIHRDVKTNNILLDNSFTVKVADFGLSRLFPTDVTHVSTAPQGTPGYVDPEYYQCYQLTTKSDVYSFGVVLIELISSLRAVDTDRKRQDINLSNMAVSKIQSQALNELMDPKLGFKENHEVMSAMTSVAELAFRCLQQERDMRPSMEEVVEALREIENGKSSSGTDRVVDIEVVGDDTELIKRTTPSFSPDSVIADNWVSSSTFTNSL</sequence>
<dbReference type="Gene3D" id="1.10.510.10">
    <property type="entry name" value="Transferase(Phosphotransferase) domain 1"/>
    <property type="match status" value="1"/>
</dbReference>
<dbReference type="Pfam" id="PF07714">
    <property type="entry name" value="PK_Tyr_Ser-Thr"/>
    <property type="match status" value="1"/>
</dbReference>
<organism evidence="10 11">
    <name type="scientific">Citrullus colocynthis</name>
    <name type="common">colocynth</name>
    <dbReference type="NCBI Taxonomy" id="252529"/>
    <lineage>
        <taxon>Eukaryota</taxon>
        <taxon>Viridiplantae</taxon>
        <taxon>Streptophyta</taxon>
        <taxon>Embryophyta</taxon>
        <taxon>Tracheophyta</taxon>
        <taxon>Spermatophyta</taxon>
        <taxon>Magnoliopsida</taxon>
        <taxon>eudicotyledons</taxon>
        <taxon>Gunneridae</taxon>
        <taxon>Pentapetalae</taxon>
        <taxon>rosids</taxon>
        <taxon>fabids</taxon>
        <taxon>Cucurbitales</taxon>
        <taxon>Cucurbitaceae</taxon>
        <taxon>Benincaseae</taxon>
        <taxon>Citrullus</taxon>
    </lineage>
</organism>
<evidence type="ECO:0000256" key="4">
    <source>
        <dbReference type="ARBA" id="ARBA00022777"/>
    </source>
</evidence>
<feature type="signal peptide" evidence="8">
    <location>
        <begin position="1"/>
        <end position="35"/>
    </location>
</feature>
<keyword evidence="7" id="KW-1133">Transmembrane helix</keyword>
<evidence type="ECO:0000256" key="6">
    <source>
        <dbReference type="PROSITE-ProRule" id="PRU10141"/>
    </source>
</evidence>
<keyword evidence="2" id="KW-0808">Transferase</keyword>
<evidence type="ECO:0000313" key="10">
    <source>
        <dbReference type="EMBL" id="CAK9326145.1"/>
    </source>
</evidence>
<gene>
    <name evidence="10" type="ORF">CITCOLO1_LOCUS18483</name>
</gene>
<protein>
    <recommendedName>
        <fullName evidence="9">Protein kinase domain-containing protein</fullName>
    </recommendedName>
</protein>
<keyword evidence="7" id="KW-0812">Transmembrane</keyword>
<dbReference type="InterPro" id="IPR001245">
    <property type="entry name" value="Ser-Thr/Tyr_kinase_cat_dom"/>
</dbReference>
<feature type="chain" id="PRO_5046807707" description="Protein kinase domain-containing protein" evidence="8">
    <location>
        <begin position="36"/>
        <end position="698"/>
    </location>
</feature>
<dbReference type="PANTHER" id="PTHR46008">
    <property type="entry name" value="LEAF RUST 10 DISEASE-RESISTANCE LOCUS RECEPTOR-LIKE PROTEIN KINASE-LIKE 1.4"/>
    <property type="match status" value="1"/>
</dbReference>
<dbReference type="InterPro" id="IPR008271">
    <property type="entry name" value="Ser/Thr_kinase_AS"/>
</dbReference>
<evidence type="ECO:0000256" key="8">
    <source>
        <dbReference type="SAM" id="SignalP"/>
    </source>
</evidence>
<keyword evidence="5 6" id="KW-0067">ATP-binding</keyword>
<reference evidence="10 11" key="1">
    <citation type="submission" date="2024-03" db="EMBL/GenBank/DDBJ databases">
        <authorList>
            <person name="Gkanogiannis A."/>
            <person name="Becerra Lopez-Lavalle L."/>
        </authorList>
    </citation>
    <scope>NUCLEOTIDE SEQUENCE [LARGE SCALE GENOMIC DNA]</scope>
</reference>
<evidence type="ECO:0000256" key="5">
    <source>
        <dbReference type="ARBA" id="ARBA00022840"/>
    </source>
</evidence>
<dbReference type="InterPro" id="IPR017441">
    <property type="entry name" value="Protein_kinase_ATP_BS"/>
</dbReference>
<evidence type="ECO:0000256" key="2">
    <source>
        <dbReference type="ARBA" id="ARBA00022679"/>
    </source>
</evidence>
<accession>A0ABP0Z024</accession>
<proteinExistence type="predicted"/>
<evidence type="ECO:0000259" key="9">
    <source>
        <dbReference type="PROSITE" id="PS50011"/>
    </source>
</evidence>
<keyword evidence="4" id="KW-0418">Kinase</keyword>
<dbReference type="InterPro" id="IPR011009">
    <property type="entry name" value="Kinase-like_dom_sf"/>
</dbReference>
<evidence type="ECO:0000256" key="7">
    <source>
        <dbReference type="SAM" id="Phobius"/>
    </source>
</evidence>
<keyword evidence="7" id="KW-0472">Membrane</keyword>
<evidence type="ECO:0000313" key="11">
    <source>
        <dbReference type="Proteomes" id="UP001642487"/>
    </source>
</evidence>
<keyword evidence="1" id="KW-0723">Serine/threonine-protein kinase</keyword>
<dbReference type="PROSITE" id="PS50011">
    <property type="entry name" value="PROTEIN_KINASE_DOM"/>
    <property type="match status" value="1"/>
</dbReference>
<dbReference type="SMART" id="SM00220">
    <property type="entry name" value="S_TKc"/>
    <property type="match status" value="1"/>
</dbReference>
<dbReference type="PROSITE" id="PS00107">
    <property type="entry name" value="PROTEIN_KINASE_ATP"/>
    <property type="match status" value="1"/>
</dbReference>
<feature type="binding site" evidence="6">
    <location>
        <position position="399"/>
    </location>
    <ligand>
        <name>ATP</name>
        <dbReference type="ChEBI" id="CHEBI:30616"/>
    </ligand>
</feature>
<dbReference type="EMBL" id="OZ021741">
    <property type="protein sequence ID" value="CAK9326145.1"/>
    <property type="molecule type" value="Genomic_DNA"/>
</dbReference>